<dbReference type="PANTHER" id="PTHR31175:SF96">
    <property type="entry name" value="AUXIN-RESPONSIVE PROTEIN"/>
    <property type="match status" value="1"/>
</dbReference>
<dbReference type="GO" id="GO:0009733">
    <property type="term" value="P:response to auxin"/>
    <property type="evidence" value="ECO:0007669"/>
    <property type="project" value="InterPro"/>
</dbReference>
<evidence type="ECO:0000313" key="2">
    <source>
        <dbReference type="EMBL" id="KAK1615110.1"/>
    </source>
</evidence>
<reference evidence="2" key="1">
    <citation type="submission" date="2023-07" db="EMBL/GenBank/DDBJ databases">
        <title>A chromosome-level genome assembly of Lolium multiflorum.</title>
        <authorList>
            <person name="Chen Y."/>
            <person name="Copetti D."/>
            <person name="Kolliker R."/>
            <person name="Studer B."/>
        </authorList>
    </citation>
    <scope>NUCLEOTIDE SEQUENCE</scope>
    <source>
        <strain evidence="2">02402/16</strain>
        <tissue evidence="2">Leaf</tissue>
    </source>
</reference>
<dbReference type="Pfam" id="PF02519">
    <property type="entry name" value="Auxin_inducible"/>
    <property type="match status" value="1"/>
</dbReference>
<evidence type="ECO:0000313" key="3">
    <source>
        <dbReference type="Proteomes" id="UP001231189"/>
    </source>
</evidence>
<dbReference type="Proteomes" id="UP001231189">
    <property type="component" value="Unassembled WGS sequence"/>
</dbReference>
<organism evidence="2 3">
    <name type="scientific">Lolium multiflorum</name>
    <name type="common">Italian ryegrass</name>
    <name type="synonym">Lolium perenne subsp. multiflorum</name>
    <dbReference type="NCBI Taxonomy" id="4521"/>
    <lineage>
        <taxon>Eukaryota</taxon>
        <taxon>Viridiplantae</taxon>
        <taxon>Streptophyta</taxon>
        <taxon>Embryophyta</taxon>
        <taxon>Tracheophyta</taxon>
        <taxon>Spermatophyta</taxon>
        <taxon>Magnoliopsida</taxon>
        <taxon>Liliopsida</taxon>
        <taxon>Poales</taxon>
        <taxon>Poaceae</taxon>
        <taxon>BOP clade</taxon>
        <taxon>Pooideae</taxon>
        <taxon>Poodae</taxon>
        <taxon>Poeae</taxon>
        <taxon>Poeae Chloroplast Group 2 (Poeae type)</taxon>
        <taxon>Loliodinae</taxon>
        <taxon>Loliinae</taxon>
        <taxon>Lolium</taxon>
    </lineage>
</organism>
<dbReference type="PANTHER" id="PTHR31175">
    <property type="entry name" value="AUXIN-RESPONSIVE FAMILY PROTEIN"/>
    <property type="match status" value="1"/>
</dbReference>
<name>A0AAD8VS26_LOLMU</name>
<dbReference type="InterPro" id="IPR003676">
    <property type="entry name" value="SAUR_fam"/>
</dbReference>
<dbReference type="EMBL" id="JAUUTY010000006">
    <property type="protein sequence ID" value="KAK1615110.1"/>
    <property type="molecule type" value="Genomic_DNA"/>
</dbReference>
<proteinExistence type="inferred from homology"/>
<accession>A0AAD8VS26</accession>
<comment type="caution">
    <text evidence="2">The sequence shown here is derived from an EMBL/GenBank/DDBJ whole genome shotgun (WGS) entry which is preliminary data.</text>
</comment>
<sequence>MAVIHPKRLAQLVSKWQRVKTPSIDDQACCTTSRVADKGHCAMYTVDGRRFEVPLVYLATTIFGELLRMSQEEFGFTCDSGIILPFDAAVMKYVMCFLRSREGNLELCSDALPIFKLYGDTCSAAPAACSLYLLNILNICRV</sequence>
<protein>
    <submittedName>
        <fullName evidence="2">Uncharacterized protein</fullName>
    </submittedName>
</protein>
<gene>
    <name evidence="2" type="ORF">QYE76_020627</name>
</gene>
<comment type="similarity">
    <text evidence="1">Belongs to the ARG7 family.</text>
</comment>
<dbReference type="AlphaFoldDB" id="A0AAD8VS26"/>
<keyword evidence="3" id="KW-1185">Reference proteome</keyword>
<evidence type="ECO:0000256" key="1">
    <source>
        <dbReference type="ARBA" id="ARBA00006974"/>
    </source>
</evidence>